<organism evidence="1">
    <name type="scientific">Alloyangia sp. H15</name>
    <dbReference type="NCBI Taxonomy" id="3029062"/>
    <lineage>
        <taxon>Bacteria</taxon>
        <taxon>Pseudomonadati</taxon>
        <taxon>Pseudomonadota</taxon>
        <taxon>Alphaproteobacteria</taxon>
        <taxon>Rhodobacterales</taxon>
        <taxon>Roseobacteraceae</taxon>
        <taxon>Alloyangia</taxon>
    </lineage>
</organism>
<protein>
    <submittedName>
        <fullName evidence="1">Uncharacterized protein</fullName>
    </submittedName>
</protein>
<geneLocation type="plasmid" evidence="1">
    <name>unnamed5</name>
</geneLocation>
<name>A0AAU8ASG8_9RHOB</name>
<accession>A0AAU8ASG8</accession>
<gene>
    <name evidence="1" type="ORF">PVT71_29040</name>
</gene>
<dbReference type="EMBL" id="CP123390">
    <property type="protein sequence ID" value="XCC97872.1"/>
    <property type="molecule type" value="Genomic_DNA"/>
</dbReference>
<keyword evidence="1" id="KW-0614">Plasmid</keyword>
<dbReference type="AlphaFoldDB" id="A0AAU8ASG8"/>
<sequence>MDDDHSFRKREFEIHRLRRADERFAELWQDYLDVRRALGRLHGNAAAPKVMWDDYLRLSSELSEEIEERLEEERKRHWRE</sequence>
<evidence type="ECO:0000313" key="1">
    <source>
        <dbReference type="EMBL" id="XCC97872.1"/>
    </source>
</evidence>
<dbReference type="RefSeq" id="WP_353476750.1">
    <property type="nucleotide sequence ID" value="NZ_CP123390.1"/>
</dbReference>
<proteinExistence type="predicted"/>
<reference evidence="1" key="1">
    <citation type="submission" date="2023-02" db="EMBL/GenBank/DDBJ databases">
        <title>Description and genomic characterization of Salipiger bruguierae sp. nov., isolated from the sediment of mangrove plant Bruguiera sexangula.</title>
        <authorList>
            <person name="Long M."/>
        </authorList>
    </citation>
    <scope>NUCLEOTIDE SEQUENCE</scope>
    <source>
        <strain evidence="1">H15</strain>
        <plasmid evidence="1">unnamed5</plasmid>
    </source>
</reference>